<protein>
    <submittedName>
        <fullName evidence="1">Uncharacterized protein</fullName>
    </submittedName>
</protein>
<reference evidence="1" key="2">
    <citation type="submission" date="2015-07" db="EMBL/GenBank/DDBJ databases">
        <authorList>
            <person name="Noorani M."/>
        </authorList>
    </citation>
    <scope>NUCLEOTIDE SEQUENCE</scope>
    <source>
        <strain evidence="1">Yugu1</strain>
    </source>
</reference>
<accession>A0A368R2N3</accession>
<name>A0A368R2N3_SETIT</name>
<reference evidence="1" key="1">
    <citation type="journal article" date="2012" name="Nat. Biotechnol.">
        <title>Reference genome sequence of the model plant Setaria.</title>
        <authorList>
            <person name="Bennetzen J.L."/>
            <person name="Schmutz J."/>
            <person name="Wang H."/>
            <person name="Percifield R."/>
            <person name="Hawkins J."/>
            <person name="Pontaroli A.C."/>
            <person name="Estep M."/>
            <person name="Feng L."/>
            <person name="Vaughn J.N."/>
            <person name="Grimwood J."/>
            <person name="Jenkins J."/>
            <person name="Barry K."/>
            <person name="Lindquist E."/>
            <person name="Hellsten U."/>
            <person name="Deshpande S."/>
            <person name="Wang X."/>
            <person name="Wu X."/>
            <person name="Mitros T."/>
            <person name="Triplett J."/>
            <person name="Yang X."/>
            <person name="Ye C.Y."/>
            <person name="Mauro-Herrera M."/>
            <person name="Wang L."/>
            <person name="Li P."/>
            <person name="Sharma M."/>
            <person name="Sharma R."/>
            <person name="Ronald P.C."/>
            <person name="Panaud O."/>
            <person name="Kellogg E.A."/>
            <person name="Brutnell T.P."/>
            <person name="Doust A.N."/>
            <person name="Tuskan G.A."/>
            <person name="Rokhsar D."/>
            <person name="Devos K.M."/>
        </authorList>
    </citation>
    <scope>NUCLEOTIDE SEQUENCE [LARGE SCALE GENOMIC DNA]</scope>
    <source>
        <strain evidence="1">Yugu1</strain>
    </source>
</reference>
<gene>
    <name evidence="1" type="ORF">SETIT_5G085800v2</name>
</gene>
<dbReference type="AlphaFoldDB" id="A0A368R2N3"/>
<dbReference type="EMBL" id="CM003532">
    <property type="protein sequence ID" value="RCV24455.1"/>
    <property type="molecule type" value="Genomic_DNA"/>
</dbReference>
<organism evidence="1">
    <name type="scientific">Setaria italica</name>
    <name type="common">Foxtail millet</name>
    <name type="synonym">Panicum italicum</name>
    <dbReference type="NCBI Taxonomy" id="4555"/>
    <lineage>
        <taxon>Eukaryota</taxon>
        <taxon>Viridiplantae</taxon>
        <taxon>Streptophyta</taxon>
        <taxon>Embryophyta</taxon>
        <taxon>Tracheophyta</taxon>
        <taxon>Spermatophyta</taxon>
        <taxon>Magnoliopsida</taxon>
        <taxon>Liliopsida</taxon>
        <taxon>Poales</taxon>
        <taxon>Poaceae</taxon>
        <taxon>PACMAD clade</taxon>
        <taxon>Panicoideae</taxon>
        <taxon>Panicodae</taxon>
        <taxon>Paniceae</taxon>
        <taxon>Cenchrinae</taxon>
        <taxon>Setaria</taxon>
    </lineage>
</organism>
<proteinExistence type="predicted"/>
<evidence type="ECO:0000313" key="1">
    <source>
        <dbReference type="EMBL" id="RCV24455.1"/>
    </source>
</evidence>
<sequence length="202" mass="22884">MLWQKFKPEGIQRIMDLVARCPELQGKAPLRFPHAVGCGPNWLPERPRRCRRTTNHTPADLLTRAFLRKRLLSIQGKKHSARSRNPPSQSATPYMKMVQITPQPELLEGKFSLPLGPPLVSISFLHCDSVGSEHSMTQVFRLCSLLSDRVSAKQYLFSLATGRFHCLLNLYTLPFSHSKHTSYVHIGYLNSCLPITRASASY</sequence>
<dbReference type="OrthoDB" id="679204at2759"/>